<dbReference type="PANTHER" id="PTHR12677">
    <property type="entry name" value="GOLGI APPARATUS MEMBRANE PROTEIN TVP38-RELATED"/>
    <property type="match status" value="1"/>
</dbReference>
<comment type="subcellular location">
    <subcellularLocation>
        <location evidence="1 7">Cell membrane</location>
        <topology evidence="1 7">Multi-pass membrane protein</topology>
    </subcellularLocation>
</comment>
<feature type="domain" description="VTT" evidence="8">
    <location>
        <begin position="60"/>
        <end position="176"/>
    </location>
</feature>
<dbReference type="Proteomes" id="UP001612915">
    <property type="component" value="Unassembled WGS sequence"/>
</dbReference>
<evidence type="ECO:0000313" key="9">
    <source>
        <dbReference type="EMBL" id="MFI7589080.1"/>
    </source>
</evidence>
<protein>
    <recommendedName>
        <fullName evidence="7">TVP38/TMEM64 family membrane protein</fullName>
    </recommendedName>
</protein>
<evidence type="ECO:0000259" key="8">
    <source>
        <dbReference type="Pfam" id="PF09335"/>
    </source>
</evidence>
<feature type="transmembrane region" description="Helical" evidence="7">
    <location>
        <begin position="40"/>
        <end position="60"/>
    </location>
</feature>
<dbReference type="PANTHER" id="PTHR12677:SF58">
    <property type="entry name" value="TVP38_TMEM64 FAMILY MEMBRANE PROTEIN RV0625C"/>
    <property type="match status" value="1"/>
</dbReference>
<evidence type="ECO:0000313" key="10">
    <source>
        <dbReference type="Proteomes" id="UP001612915"/>
    </source>
</evidence>
<evidence type="ECO:0000256" key="2">
    <source>
        <dbReference type="ARBA" id="ARBA00008640"/>
    </source>
</evidence>
<dbReference type="InterPro" id="IPR015414">
    <property type="entry name" value="TMEM64"/>
</dbReference>
<sequence>MRRPALRLAVLTTALLAVALLVILFAPVSRAGLADAIEPLGWFAPAAFVVVAALLAMAFVPGPILSAASGVLFGTGLGFVVSVLSSALTSVLCLLVARRAGGAAVDELSGEKVAALADLARRQGLLVVVLQRLVPGVPDAPFSYLYGLLRLKVWQVGVGTLLGSAPRAFSYTALGDASVTGDAGLAVIAGVVGTAVSVVGAVALTIVVRRYRRTHEPQVDDDRAGGTVSSP</sequence>
<comment type="caution">
    <text evidence="7">Lacks conserved residue(s) required for the propagation of feature annotation.</text>
</comment>
<feature type="transmembrane region" description="Helical" evidence="7">
    <location>
        <begin position="183"/>
        <end position="208"/>
    </location>
</feature>
<proteinExistence type="inferred from homology"/>
<feature type="transmembrane region" description="Helical" evidence="7">
    <location>
        <begin position="72"/>
        <end position="97"/>
    </location>
</feature>
<dbReference type="InterPro" id="IPR032816">
    <property type="entry name" value="VTT_dom"/>
</dbReference>
<name>A0ABW8ARQ4_9ACTN</name>
<dbReference type="EMBL" id="JBITLV010000006">
    <property type="protein sequence ID" value="MFI7589080.1"/>
    <property type="molecule type" value="Genomic_DNA"/>
</dbReference>
<reference evidence="9 10" key="1">
    <citation type="submission" date="2024-10" db="EMBL/GenBank/DDBJ databases">
        <title>The Natural Products Discovery Center: Release of the First 8490 Sequenced Strains for Exploring Actinobacteria Biosynthetic Diversity.</title>
        <authorList>
            <person name="Kalkreuter E."/>
            <person name="Kautsar S.A."/>
            <person name="Yang D."/>
            <person name="Bader C.D."/>
            <person name="Teijaro C.N."/>
            <person name="Fluegel L."/>
            <person name="Davis C.M."/>
            <person name="Simpson J.R."/>
            <person name="Lauterbach L."/>
            <person name="Steele A.D."/>
            <person name="Gui C."/>
            <person name="Meng S."/>
            <person name="Li G."/>
            <person name="Viehrig K."/>
            <person name="Ye F."/>
            <person name="Su P."/>
            <person name="Kiefer A.F."/>
            <person name="Nichols A."/>
            <person name="Cepeda A.J."/>
            <person name="Yan W."/>
            <person name="Fan B."/>
            <person name="Jiang Y."/>
            <person name="Adhikari A."/>
            <person name="Zheng C.-J."/>
            <person name="Schuster L."/>
            <person name="Cowan T.M."/>
            <person name="Smanski M.J."/>
            <person name="Chevrette M.G."/>
            <person name="De Carvalho L.P.S."/>
            <person name="Shen B."/>
        </authorList>
    </citation>
    <scope>NUCLEOTIDE SEQUENCE [LARGE SCALE GENOMIC DNA]</scope>
    <source>
        <strain evidence="9 10">NPDC049639</strain>
    </source>
</reference>
<organism evidence="9 10">
    <name type="scientific">Spongisporangium articulatum</name>
    <dbReference type="NCBI Taxonomy" id="3362603"/>
    <lineage>
        <taxon>Bacteria</taxon>
        <taxon>Bacillati</taxon>
        <taxon>Actinomycetota</taxon>
        <taxon>Actinomycetes</taxon>
        <taxon>Kineosporiales</taxon>
        <taxon>Kineosporiaceae</taxon>
        <taxon>Spongisporangium</taxon>
    </lineage>
</organism>
<evidence type="ECO:0000256" key="3">
    <source>
        <dbReference type="ARBA" id="ARBA00022475"/>
    </source>
</evidence>
<evidence type="ECO:0000256" key="7">
    <source>
        <dbReference type="RuleBase" id="RU366058"/>
    </source>
</evidence>
<evidence type="ECO:0000256" key="1">
    <source>
        <dbReference type="ARBA" id="ARBA00004651"/>
    </source>
</evidence>
<accession>A0ABW8ARQ4</accession>
<keyword evidence="6 7" id="KW-0472">Membrane</keyword>
<dbReference type="RefSeq" id="WP_398283421.1">
    <property type="nucleotide sequence ID" value="NZ_JBITLV010000006.1"/>
</dbReference>
<dbReference type="Pfam" id="PF09335">
    <property type="entry name" value="VTT_dom"/>
    <property type="match status" value="1"/>
</dbReference>
<keyword evidence="10" id="KW-1185">Reference proteome</keyword>
<comment type="similarity">
    <text evidence="2 7">Belongs to the TVP38/TMEM64 family.</text>
</comment>
<keyword evidence="4 7" id="KW-0812">Transmembrane</keyword>
<comment type="caution">
    <text evidence="9">The sequence shown here is derived from an EMBL/GenBank/DDBJ whole genome shotgun (WGS) entry which is preliminary data.</text>
</comment>
<evidence type="ECO:0000256" key="6">
    <source>
        <dbReference type="ARBA" id="ARBA00023136"/>
    </source>
</evidence>
<keyword evidence="3 7" id="KW-1003">Cell membrane</keyword>
<keyword evidence="5 7" id="KW-1133">Transmembrane helix</keyword>
<gene>
    <name evidence="9" type="ORF">ACIB24_18615</name>
</gene>
<evidence type="ECO:0000256" key="5">
    <source>
        <dbReference type="ARBA" id="ARBA00022989"/>
    </source>
</evidence>
<evidence type="ECO:0000256" key="4">
    <source>
        <dbReference type="ARBA" id="ARBA00022692"/>
    </source>
</evidence>